<dbReference type="Gene3D" id="3.90.226.10">
    <property type="entry name" value="2-enoyl-CoA Hydratase, Chain A, domain 1"/>
    <property type="match status" value="1"/>
</dbReference>
<keyword evidence="2" id="KW-0645">Protease</keyword>
<evidence type="ECO:0000256" key="1">
    <source>
        <dbReference type="ARBA" id="ARBA00008683"/>
    </source>
</evidence>
<dbReference type="CDD" id="cd07022">
    <property type="entry name" value="S49_Sppa_36K_type"/>
    <property type="match status" value="1"/>
</dbReference>
<evidence type="ECO:0000256" key="5">
    <source>
        <dbReference type="SAM" id="MobiDB-lite"/>
    </source>
</evidence>
<evidence type="ECO:0000313" key="7">
    <source>
        <dbReference type="EMBL" id="MBJ7539888.1"/>
    </source>
</evidence>
<dbReference type="GO" id="GO:0006508">
    <property type="term" value="P:proteolysis"/>
    <property type="evidence" value="ECO:0007669"/>
    <property type="project" value="UniProtKB-KW"/>
</dbReference>
<feature type="region of interest" description="Disordered" evidence="5">
    <location>
        <begin position="348"/>
        <end position="369"/>
    </location>
</feature>
<dbReference type="EMBL" id="JAEMNX010000034">
    <property type="protein sequence ID" value="MBJ7539888.1"/>
    <property type="molecule type" value="Genomic_DNA"/>
</dbReference>
<protein>
    <submittedName>
        <fullName evidence="7">S49 family peptidase</fullName>
    </submittedName>
</protein>
<dbReference type="InterPro" id="IPR033855">
    <property type="entry name" value="Protein_C"/>
</dbReference>
<comment type="similarity">
    <text evidence="1">Belongs to the peptidase S49 family.</text>
</comment>
<dbReference type="RefSeq" id="WP_199470283.1">
    <property type="nucleotide sequence ID" value="NZ_JAEMNX010000034.1"/>
</dbReference>
<comment type="caution">
    <text evidence="7">The sequence shown here is derived from an EMBL/GenBank/DDBJ whole genome shotgun (WGS) entry which is preliminary data.</text>
</comment>
<accession>A0A934N4B1</accession>
<dbReference type="SUPFAM" id="SSF52096">
    <property type="entry name" value="ClpP/crotonase"/>
    <property type="match status" value="1"/>
</dbReference>
<organism evidence="7 8">
    <name type="scientific">Marinomonas transparens</name>
    <dbReference type="NCBI Taxonomy" id="2795388"/>
    <lineage>
        <taxon>Bacteria</taxon>
        <taxon>Pseudomonadati</taxon>
        <taxon>Pseudomonadota</taxon>
        <taxon>Gammaproteobacteria</taxon>
        <taxon>Oceanospirillales</taxon>
        <taxon>Oceanospirillaceae</taxon>
        <taxon>Marinomonas</taxon>
    </lineage>
</organism>
<sequence length="369" mass="40064">MRHLVQMMTKAPMMMTIDAHQAGLESINQFYLNPNLFMGGESVERKDTFCDLSVFGPTSHRFNGLDANCNEVLSYRALRESLLIFARDDSVNRIFIEFDGPGGEASGCFDLAALIKEIGAIKPVIGFINGNSFSANYALASACTELYISPYSMAGSIGVIFGRYEIHEDREKVTYFTTGEAKADGSPYVELTDAESARHQKMVNELGESFFNLVAHNRGVDAAKVKALQAGLFSASAFLAHGLVDGIKTEEEIKTMMTDSKHKRIVDQMNASHAAEMSALSAQVIELQGSVAKQEEGHQALVKKINQLSQSAGVPEMAGQLIEDGVNEEVAASKLKAAAAQKDEEISLTSGLDSHSSESFNMQQLIEDA</sequence>
<evidence type="ECO:0000256" key="4">
    <source>
        <dbReference type="ARBA" id="ARBA00022825"/>
    </source>
</evidence>
<dbReference type="Proteomes" id="UP000628710">
    <property type="component" value="Unassembled WGS sequence"/>
</dbReference>
<keyword evidence="3" id="KW-0378">Hydrolase</keyword>
<evidence type="ECO:0000259" key="6">
    <source>
        <dbReference type="Pfam" id="PF01343"/>
    </source>
</evidence>
<dbReference type="InterPro" id="IPR002142">
    <property type="entry name" value="Peptidase_S49"/>
</dbReference>
<evidence type="ECO:0000256" key="2">
    <source>
        <dbReference type="ARBA" id="ARBA00022670"/>
    </source>
</evidence>
<proteinExistence type="inferred from homology"/>
<evidence type="ECO:0000256" key="3">
    <source>
        <dbReference type="ARBA" id="ARBA00022801"/>
    </source>
</evidence>
<dbReference type="GO" id="GO:0008236">
    <property type="term" value="F:serine-type peptidase activity"/>
    <property type="evidence" value="ECO:0007669"/>
    <property type="project" value="UniProtKB-KW"/>
</dbReference>
<gene>
    <name evidence="7" type="ORF">I8J31_19630</name>
</gene>
<evidence type="ECO:0000313" key="8">
    <source>
        <dbReference type="Proteomes" id="UP000628710"/>
    </source>
</evidence>
<reference evidence="7" key="1">
    <citation type="submission" date="2020-12" db="EMBL/GenBank/DDBJ databases">
        <title>Marinomonas arctica sp. nov., a psychrotolerant bacterium isolated from the Arctic.</title>
        <authorList>
            <person name="Zhang Y."/>
        </authorList>
    </citation>
    <scope>NUCLEOTIDE SEQUENCE</scope>
    <source>
        <strain evidence="7">C1424</strain>
    </source>
</reference>
<dbReference type="PANTHER" id="PTHR33209">
    <property type="entry name" value="PROTEASE 4"/>
    <property type="match status" value="1"/>
</dbReference>
<dbReference type="PANTHER" id="PTHR33209:SF1">
    <property type="entry name" value="PEPTIDASE S49 DOMAIN-CONTAINING PROTEIN"/>
    <property type="match status" value="1"/>
</dbReference>
<name>A0A934N4B1_9GAMM</name>
<dbReference type="InterPro" id="IPR029045">
    <property type="entry name" value="ClpP/crotonase-like_dom_sf"/>
</dbReference>
<dbReference type="Pfam" id="PF01343">
    <property type="entry name" value="Peptidase_S49"/>
    <property type="match status" value="1"/>
</dbReference>
<keyword evidence="8" id="KW-1185">Reference proteome</keyword>
<dbReference type="AlphaFoldDB" id="A0A934N4B1"/>
<feature type="domain" description="Peptidase S49" evidence="6">
    <location>
        <begin position="120"/>
        <end position="260"/>
    </location>
</feature>
<keyword evidence="4" id="KW-0720">Serine protease</keyword>